<keyword evidence="4" id="KW-1185">Reference proteome</keyword>
<dbReference type="PANTHER" id="PTHR14859">
    <property type="entry name" value="CALCOFLUOR WHITE HYPERSENSITIVE PROTEIN PRECURSOR"/>
    <property type="match status" value="1"/>
</dbReference>
<keyword evidence="1" id="KW-0472">Membrane</keyword>
<dbReference type="InterPro" id="IPR036691">
    <property type="entry name" value="Endo/exonu/phosph_ase_sf"/>
</dbReference>
<dbReference type="InterPro" id="IPR051916">
    <property type="entry name" value="GPI-anchor_lipid_remodeler"/>
</dbReference>
<name>A0A1G9MFQ7_9FIRM</name>
<dbReference type="GO" id="GO:0004519">
    <property type="term" value="F:endonuclease activity"/>
    <property type="evidence" value="ECO:0007669"/>
    <property type="project" value="UniProtKB-KW"/>
</dbReference>
<dbReference type="GO" id="GO:0006506">
    <property type="term" value="P:GPI anchor biosynthetic process"/>
    <property type="evidence" value="ECO:0007669"/>
    <property type="project" value="TreeGrafter"/>
</dbReference>
<feature type="domain" description="Endonuclease/exonuclease/phosphatase" evidence="2">
    <location>
        <begin position="71"/>
        <end position="270"/>
    </location>
</feature>
<keyword evidence="3" id="KW-0540">Nuclease</keyword>
<keyword evidence="1" id="KW-1133">Transmembrane helix</keyword>
<dbReference type="AlphaFoldDB" id="A0A1G9MFQ7"/>
<keyword evidence="3" id="KW-0269">Exonuclease</keyword>
<dbReference type="SUPFAM" id="SSF56219">
    <property type="entry name" value="DNase I-like"/>
    <property type="match status" value="1"/>
</dbReference>
<feature type="transmembrane region" description="Helical" evidence="1">
    <location>
        <begin position="12"/>
        <end position="29"/>
    </location>
</feature>
<accession>A0A1G9MFQ7</accession>
<evidence type="ECO:0000259" key="2">
    <source>
        <dbReference type="Pfam" id="PF03372"/>
    </source>
</evidence>
<keyword evidence="3" id="KW-0255">Endonuclease</keyword>
<dbReference type="Pfam" id="PF03372">
    <property type="entry name" value="Exo_endo_phos"/>
    <property type="match status" value="1"/>
</dbReference>
<protein>
    <submittedName>
        <fullName evidence="3">Metal-dependent hydrolase, endonuclease/exonuclease/phosphatase family</fullName>
    </submittedName>
</protein>
<dbReference type="GO" id="GO:0004527">
    <property type="term" value="F:exonuclease activity"/>
    <property type="evidence" value="ECO:0007669"/>
    <property type="project" value="UniProtKB-KW"/>
</dbReference>
<dbReference type="Gene3D" id="3.60.10.10">
    <property type="entry name" value="Endonuclease/exonuclease/phosphatase"/>
    <property type="match status" value="1"/>
</dbReference>
<reference evidence="3 4" key="1">
    <citation type="submission" date="2016-10" db="EMBL/GenBank/DDBJ databases">
        <authorList>
            <person name="de Groot N.N."/>
        </authorList>
    </citation>
    <scope>NUCLEOTIDE SEQUENCE [LARGE SCALE GENOMIC DNA]</scope>
    <source>
        <strain evidence="3 4">DSM 797</strain>
    </source>
</reference>
<keyword evidence="1" id="KW-0812">Transmembrane</keyword>
<dbReference type="GO" id="GO:0016020">
    <property type="term" value="C:membrane"/>
    <property type="evidence" value="ECO:0007669"/>
    <property type="project" value="GOC"/>
</dbReference>
<proteinExistence type="predicted"/>
<organism evidence="3 4">
    <name type="scientific">Romboutsia lituseburensis DSM 797</name>
    <dbReference type="NCBI Taxonomy" id="1121325"/>
    <lineage>
        <taxon>Bacteria</taxon>
        <taxon>Bacillati</taxon>
        <taxon>Bacillota</taxon>
        <taxon>Clostridia</taxon>
        <taxon>Peptostreptococcales</taxon>
        <taxon>Peptostreptococcaceae</taxon>
        <taxon>Romboutsia</taxon>
    </lineage>
</organism>
<gene>
    <name evidence="3" type="ORF">SAMN04515677_103207</name>
</gene>
<evidence type="ECO:0000313" key="4">
    <source>
        <dbReference type="Proteomes" id="UP000199068"/>
    </source>
</evidence>
<dbReference type="EMBL" id="FNGW01000003">
    <property type="protein sequence ID" value="SDL73090.1"/>
    <property type="molecule type" value="Genomic_DNA"/>
</dbReference>
<sequence>MIVGENMKLTKKIVFILFSIVLINIFICIKQDQKFKYLDTKQMKIYNLYKDDLVPSLNSKNIQESADMKIMSFNIHKGRNEKNKYTLDSTIKLIKENNADIVCLQEVLGFQDAKIKKHLENNSQFIVNQRDNLFSHGLAIYSKYPIVESNQILLTSNGEQRGLLHVTFYINNKYVNVINAHLAINTDERKVQIDEMMNYINGLDGEVILVGDFNQTNLELSKLVDVGKYHGYVNSKTFIPIDSRIDHIFIKKGGIYSSTYNIIESKLSDHYPITANIKYKPQLILD</sequence>
<dbReference type="Proteomes" id="UP000199068">
    <property type="component" value="Unassembled WGS sequence"/>
</dbReference>
<evidence type="ECO:0000313" key="3">
    <source>
        <dbReference type="EMBL" id="SDL73090.1"/>
    </source>
</evidence>
<dbReference type="InterPro" id="IPR005135">
    <property type="entry name" value="Endo/exonuclease/phosphatase"/>
</dbReference>
<evidence type="ECO:0000256" key="1">
    <source>
        <dbReference type="SAM" id="Phobius"/>
    </source>
</evidence>
<dbReference type="STRING" id="1121325.SAMN04515677_103207"/>
<keyword evidence="3" id="KW-0378">Hydrolase</keyword>
<dbReference type="PANTHER" id="PTHR14859:SF1">
    <property type="entry name" value="PGAP2-INTERACTING PROTEIN"/>
    <property type="match status" value="1"/>
</dbReference>